<dbReference type="InterPro" id="IPR012338">
    <property type="entry name" value="Beta-lactam/transpept-like"/>
</dbReference>
<keyword evidence="16" id="KW-1185">Reference proteome</keyword>
<dbReference type="SUPFAM" id="SSF53955">
    <property type="entry name" value="Lysozyme-like"/>
    <property type="match status" value="1"/>
</dbReference>
<comment type="similarity">
    <text evidence="2">In the C-terminal section; belongs to the transpeptidase family.</text>
</comment>
<dbReference type="SUPFAM" id="SSF56601">
    <property type="entry name" value="beta-lactamase/transpeptidase-like"/>
    <property type="match status" value="1"/>
</dbReference>
<evidence type="ECO:0000256" key="6">
    <source>
        <dbReference type="ARBA" id="ARBA00022676"/>
    </source>
</evidence>
<accession>A0ABW8NDF5</accession>
<evidence type="ECO:0000256" key="11">
    <source>
        <dbReference type="ARBA" id="ARBA00049902"/>
    </source>
</evidence>
<evidence type="ECO:0000256" key="2">
    <source>
        <dbReference type="ARBA" id="ARBA00007090"/>
    </source>
</evidence>
<dbReference type="EC" id="2.4.99.28" evidence="10"/>
<name>A0ABW8NDF5_9GAMM</name>
<dbReference type="Gene3D" id="3.40.710.10">
    <property type="entry name" value="DD-peptidase/beta-lactamase superfamily"/>
    <property type="match status" value="1"/>
</dbReference>
<evidence type="ECO:0000259" key="14">
    <source>
        <dbReference type="Pfam" id="PF06832"/>
    </source>
</evidence>
<keyword evidence="7" id="KW-0808">Transferase</keyword>
<dbReference type="Pfam" id="PF00912">
    <property type="entry name" value="Transgly"/>
    <property type="match status" value="1"/>
</dbReference>
<dbReference type="NCBIfam" id="TIGR02073">
    <property type="entry name" value="PBP_1c"/>
    <property type="match status" value="1"/>
</dbReference>
<comment type="catalytic activity">
    <reaction evidence="11">
        <text>[GlcNAc-(1-&gt;4)-Mur2Ac(oyl-L-Ala-gamma-D-Glu-L-Lys-D-Ala-D-Ala)](n)-di-trans,octa-cis-undecaprenyl diphosphate + beta-D-GlcNAc-(1-&gt;4)-Mur2Ac(oyl-L-Ala-gamma-D-Glu-L-Lys-D-Ala-D-Ala)-di-trans,octa-cis-undecaprenyl diphosphate = [GlcNAc-(1-&gt;4)-Mur2Ac(oyl-L-Ala-gamma-D-Glu-L-Lys-D-Ala-D-Ala)](n+1)-di-trans,octa-cis-undecaprenyl diphosphate + di-trans,octa-cis-undecaprenyl diphosphate + H(+)</text>
        <dbReference type="Rhea" id="RHEA:23708"/>
        <dbReference type="Rhea" id="RHEA-COMP:9602"/>
        <dbReference type="Rhea" id="RHEA-COMP:9603"/>
        <dbReference type="ChEBI" id="CHEBI:15378"/>
        <dbReference type="ChEBI" id="CHEBI:58405"/>
        <dbReference type="ChEBI" id="CHEBI:60033"/>
        <dbReference type="ChEBI" id="CHEBI:78435"/>
        <dbReference type="EC" id="2.4.99.28"/>
    </reaction>
</comment>
<reference evidence="15 16" key="1">
    <citation type="submission" date="2024-03" db="EMBL/GenBank/DDBJ databases">
        <title>High-quality draft genome sequence of Oceanobacter sp. wDCs-4.</title>
        <authorList>
            <person name="Dong C."/>
        </authorList>
    </citation>
    <scope>NUCLEOTIDE SEQUENCE [LARGE SCALE GENOMIC DNA]</scope>
    <source>
        <strain evidence="16">wDCs-4</strain>
    </source>
</reference>
<dbReference type="InterPro" id="IPR011815">
    <property type="entry name" value="PBP_1c"/>
</dbReference>
<dbReference type="InterPro" id="IPR050396">
    <property type="entry name" value="Glycosyltr_51/Transpeptidase"/>
</dbReference>
<dbReference type="InterPro" id="IPR036950">
    <property type="entry name" value="PBP_transglycosylase"/>
</dbReference>
<sequence length="762" mass="84453">MNWRYPLQLPEHNEREFARVVVDRNGRTLRAFPDAQGVWRLPVTLEQIAPAYLQAVIQYEDRWFYFHPGVNPVAIARAAWQNLRCGCVVSGGSTLTMQVARRLYPHTRDMRGKLQQALRALQLEWHLSKDEILALYLNYAPMGGVIEGVEAAAQMYLDKPAADLSLSESALLAVLPQAPSFLRPDRHPQRARAARDKVLRRLLRFQAIDNAAYQQALLDPVFGRQPATPQQAPLLARRLIQAYPQQRLIRTTLDGDLQRELSQQLQRDIQLLPRQHSAAVLVVHNSSHQVRAYIGTADFGDSQRLGHVDMVQAIRSPGSTLKPFIYGLALDQGLIHGASLLTDAPRLRQQYQPGNFSAGFSGPVTPQQALHFSLNLPAVQVLEALTPAHFYAALSNAGFHYQLPLAARPNLSLALGGGGVSLWELVMLYSSLMNQGQLFPLQSVQQPITAQANQVPRPLLTPEAAWVTADWLRNPLPDRSRSVAVIQPRPFGWKTGTSYGFRDSWAIGITPEYTVGVWFGRPDGTPSPGYFGAVTAMPTLQRVITMIDRQPHWPAPPSQVQQINACWPLGRLASNTPADQCHRSVSGWSIRQLVPPTLPDSANPIAANPLPVLVNLQGQRINARCENNGKNSTQRLIQLALWPVILESWIPAAQRLSHQLPAPAPGCASSLIIGRTLQITGIEPGEHIRSTQRNSAGERQLPNLALGANGGVGMRYWYINGIYRGSSAERHVLTIPLRRNGEQHIVLIDDQGNSDRMTVYAD</sequence>
<dbReference type="InterPro" id="IPR023346">
    <property type="entry name" value="Lysozyme-like_dom_sf"/>
</dbReference>
<keyword evidence="8" id="KW-0378">Hydrolase</keyword>
<dbReference type="InterPro" id="IPR001264">
    <property type="entry name" value="Glyco_trans_51"/>
</dbReference>
<evidence type="ECO:0000256" key="7">
    <source>
        <dbReference type="ARBA" id="ARBA00022679"/>
    </source>
</evidence>
<evidence type="ECO:0000256" key="3">
    <source>
        <dbReference type="ARBA" id="ARBA00007739"/>
    </source>
</evidence>
<evidence type="ECO:0000256" key="5">
    <source>
        <dbReference type="ARBA" id="ARBA00022670"/>
    </source>
</evidence>
<keyword evidence="5" id="KW-0645">Protease</keyword>
<dbReference type="Pfam" id="PF00905">
    <property type="entry name" value="Transpeptidase"/>
    <property type="match status" value="1"/>
</dbReference>
<evidence type="ECO:0000256" key="8">
    <source>
        <dbReference type="ARBA" id="ARBA00022801"/>
    </source>
</evidence>
<dbReference type="EMBL" id="JBBKTX010000001">
    <property type="protein sequence ID" value="MFK4750975.1"/>
    <property type="molecule type" value="Genomic_DNA"/>
</dbReference>
<dbReference type="Gene3D" id="1.10.3810.10">
    <property type="entry name" value="Biosynthetic peptidoglycan transglycosylase-like"/>
    <property type="match status" value="1"/>
</dbReference>
<dbReference type="RefSeq" id="WP_416204515.1">
    <property type="nucleotide sequence ID" value="NZ_JBBKTX010000001.1"/>
</dbReference>
<keyword evidence="9" id="KW-0511">Multifunctional enzyme</keyword>
<evidence type="ECO:0000313" key="16">
    <source>
        <dbReference type="Proteomes" id="UP001620597"/>
    </source>
</evidence>
<evidence type="ECO:0000256" key="9">
    <source>
        <dbReference type="ARBA" id="ARBA00023268"/>
    </source>
</evidence>
<dbReference type="Proteomes" id="UP001620597">
    <property type="component" value="Unassembled WGS sequence"/>
</dbReference>
<evidence type="ECO:0000256" key="10">
    <source>
        <dbReference type="ARBA" id="ARBA00044770"/>
    </source>
</evidence>
<evidence type="ECO:0000313" key="15">
    <source>
        <dbReference type="EMBL" id="MFK4750975.1"/>
    </source>
</evidence>
<dbReference type="InterPro" id="IPR009647">
    <property type="entry name" value="PBP_C"/>
</dbReference>
<gene>
    <name evidence="15" type="primary">pbpC</name>
    <name evidence="15" type="ORF">WG929_01000</name>
</gene>
<keyword evidence="6" id="KW-0328">Glycosyltransferase</keyword>
<comment type="caution">
    <text evidence="15">The sequence shown here is derived from an EMBL/GenBank/DDBJ whole genome shotgun (WGS) entry which is preliminary data.</text>
</comment>
<comment type="pathway">
    <text evidence="1">Cell wall biogenesis; peptidoglycan biosynthesis.</text>
</comment>
<dbReference type="PANTHER" id="PTHR32282:SF15">
    <property type="entry name" value="PENICILLIN-BINDING PROTEIN 1C"/>
    <property type="match status" value="1"/>
</dbReference>
<protein>
    <recommendedName>
        <fullName evidence="10">peptidoglycan glycosyltransferase</fullName>
        <ecNumber evidence="10">2.4.99.28</ecNumber>
    </recommendedName>
</protein>
<evidence type="ECO:0000259" key="12">
    <source>
        <dbReference type="Pfam" id="PF00905"/>
    </source>
</evidence>
<feature type="domain" description="Penicillin-binding protein transpeptidase" evidence="12">
    <location>
        <begin position="279"/>
        <end position="511"/>
    </location>
</feature>
<dbReference type="Pfam" id="PF06832">
    <property type="entry name" value="BiPBP_C"/>
    <property type="match status" value="1"/>
</dbReference>
<evidence type="ECO:0000256" key="4">
    <source>
        <dbReference type="ARBA" id="ARBA00022645"/>
    </source>
</evidence>
<dbReference type="PANTHER" id="PTHR32282">
    <property type="entry name" value="BINDING PROTEIN TRANSPEPTIDASE, PUTATIVE-RELATED"/>
    <property type="match status" value="1"/>
</dbReference>
<organism evidence="15 16">
    <name type="scientific">Oceanobacter antarcticus</name>
    <dbReference type="NCBI Taxonomy" id="3133425"/>
    <lineage>
        <taxon>Bacteria</taxon>
        <taxon>Pseudomonadati</taxon>
        <taxon>Pseudomonadota</taxon>
        <taxon>Gammaproteobacteria</taxon>
        <taxon>Oceanospirillales</taxon>
        <taxon>Oceanospirillaceae</taxon>
        <taxon>Oceanobacter</taxon>
    </lineage>
</organism>
<feature type="domain" description="Penicillin-binding C-terminal" evidence="14">
    <location>
        <begin position="675"/>
        <end position="757"/>
    </location>
</feature>
<comment type="similarity">
    <text evidence="3">In the N-terminal section; belongs to the glycosyltransferase 51 family.</text>
</comment>
<proteinExistence type="inferred from homology"/>
<dbReference type="InterPro" id="IPR001460">
    <property type="entry name" value="PCN-bd_Tpept"/>
</dbReference>
<feature type="domain" description="Glycosyl transferase family 51" evidence="13">
    <location>
        <begin position="28"/>
        <end position="202"/>
    </location>
</feature>
<evidence type="ECO:0000259" key="13">
    <source>
        <dbReference type="Pfam" id="PF00912"/>
    </source>
</evidence>
<evidence type="ECO:0000256" key="1">
    <source>
        <dbReference type="ARBA" id="ARBA00004752"/>
    </source>
</evidence>
<keyword evidence="4" id="KW-0121">Carboxypeptidase</keyword>